<protein>
    <submittedName>
        <fullName evidence="2">Uncharacterized protein</fullName>
    </submittedName>
</protein>
<dbReference type="RefSeq" id="WP_058853183.1">
    <property type="nucleotide sequence ID" value="NZ_BMMH01000001.1"/>
</dbReference>
<feature type="transmembrane region" description="Helical" evidence="1">
    <location>
        <begin position="21"/>
        <end position="40"/>
    </location>
</feature>
<keyword evidence="3" id="KW-1185">Reference proteome</keyword>
<keyword evidence="1" id="KW-0812">Transmembrane</keyword>
<proteinExistence type="predicted"/>
<dbReference type="AlphaFoldDB" id="A0A917VLU2"/>
<evidence type="ECO:0000313" key="2">
    <source>
        <dbReference type="EMBL" id="GGK94059.1"/>
    </source>
</evidence>
<reference evidence="2" key="2">
    <citation type="submission" date="2020-09" db="EMBL/GenBank/DDBJ databases">
        <authorList>
            <person name="Sun Q."/>
            <person name="Zhou Y."/>
        </authorList>
    </citation>
    <scope>NUCLEOTIDE SEQUENCE</scope>
    <source>
        <strain evidence="2">CGMCC 4.3508</strain>
    </source>
</reference>
<dbReference type="Proteomes" id="UP000638263">
    <property type="component" value="Unassembled WGS sequence"/>
</dbReference>
<name>A0A917VLU2_9NOCA</name>
<keyword evidence="1" id="KW-1133">Transmembrane helix</keyword>
<reference evidence="2" key="1">
    <citation type="journal article" date="2014" name="Int. J. Syst. Evol. Microbiol.">
        <title>Complete genome sequence of Corynebacterium casei LMG S-19264T (=DSM 44701T), isolated from a smear-ripened cheese.</title>
        <authorList>
            <consortium name="US DOE Joint Genome Institute (JGI-PGF)"/>
            <person name="Walter F."/>
            <person name="Albersmeier A."/>
            <person name="Kalinowski J."/>
            <person name="Ruckert C."/>
        </authorList>
    </citation>
    <scope>NUCLEOTIDE SEQUENCE</scope>
    <source>
        <strain evidence="2">CGMCC 4.3508</strain>
    </source>
</reference>
<gene>
    <name evidence="2" type="ORF">GCM10011588_05740</name>
</gene>
<evidence type="ECO:0000313" key="3">
    <source>
        <dbReference type="Proteomes" id="UP000638263"/>
    </source>
</evidence>
<comment type="caution">
    <text evidence="2">The sequence shown here is derived from an EMBL/GenBank/DDBJ whole genome shotgun (WGS) entry which is preliminary data.</text>
</comment>
<organism evidence="2 3">
    <name type="scientific">Nocardia jinanensis</name>
    <dbReference type="NCBI Taxonomy" id="382504"/>
    <lineage>
        <taxon>Bacteria</taxon>
        <taxon>Bacillati</taxon>
        <taxon>Actinomycetota</taxon>
        <taxon>Actinomycetes</taxon>
        <taxon>Mycobacteriales</taxon>
        <taxon>Nocardiaceae</taxon>
        <taxon>Nocardia</taxon>
    </lineage>
</organism>
<keyword evidence="1" id="KW-0472">Membrane</keyword>
<sequence>MNTRGSAPFTRSGRLAWNEKTSAGAGLVVMLMLAITVLSGCGGSGGGEDVGSGGAVATSTPRRLEAVPAPDPVTPDGVAVAALREIYQWEPATEVPGASLERARKWLGPSLVRVLDASPASAGAPAVSLQWGDWASAGARVEAFTFASGDRPPAGPDPAVAQFKIGIEQTVVYPDGREEPLAPSTVIATVVRTPQGWRLDGYR</sequence>
<evidence type="ECO:0000256" key="1">
    <source>
        <dbReference type="SAM" id="Phobius"/>
    </source>
</evidence>
<dbReference type="EMBL" id="BMMH01000001">
    <property type="protein sequence ID" value="GGK94059.1"/>
    <property type="molecule type" value="Genomic_DNA"/>
</dbReference>
<accession>A0A917VLU2</accession>